<dbReference type="AlphaFoldDB" id="A0A1I5WMU8"/>
<evidence type="ECO:0000259" key="1">
    <source>
        <dbReference type="PROSITE" id="PS50930"/>
    </source>
</evidence>
<dbReference type="PANTHER" id="PTHR37299">
    <property type="entry name" value="TRANSCRIPTIONAL REGULATOR-RELATED"/>
    <property type="match status" value="1"/>
</dbReference>
<dbReference type="InterPro" id="IPR007492">
    <property type="entry name" value="LytTR_DNA-bd_dom"/>
</dbReference>
<dbReference type="RefSeq" id="WP_092018606.1">
    <property type="nucleotide sequence ID" value="NZ_FOXH01000012.1"/>
</dbReference>
<protein>
    <submittedName>
        <fullName evidence="2">LytTr DNA-binding domain-containing protein</fullName>
    </submittedName>
</protein>
<dbReference type="PROSITE" id="PS50930">
    <property type="entry name" value="HTH_LYTTR"/>
    <property type="match status" value="1"/>
</dbReference>
<dbReference type="Proteomes" id="UP000199306">
    <property type="component" value="Unassembled WGS sequence"/>
</dbReference>
<dbReference type="SMART" id="SM00850">
    <property type="entry name" value="LytTR"/>
    <property type="match status" value="1"/>
</dbReference>
<dbReference type="GO" id="GO:0000156">
    <property type="term" value="F:phosphorelay response regulator activity"/>
    <property type="evidence" value="ECO:0007669"/>
    <property type="project" value="InterPro"/>
</dbReference>
<dbReference type="GO" id="GO:0003677">
    <property type="term" value="F:DNA binding"/>
    <property type="evidence" value="ECO:0007669"/>
    <property type="project" value="UniProtKB-KW"/>
</dbReference>
<evidence type="ECO:0000313" key="3">
    <source>
        <dbReference type="Proteomes" id="UP000199306"/>
    </source>
</evidence>
<name>A0A1I5WMU8_9BACT</name>
<accession>A0A1I5WMU8</accession>
<sequence length="131" mass="15503">MAQSLPTQPLLLSGNLQKTKYLYLPDSQSMIKVSSKEIIHLEGIRNYTIVYLRDGKQLLSARTLKTYEKELADLDFVRVHKSHLINLNYLLSYDRENATFLKLKDQKQVLISRRKRKSFQERLNNFEWSNN</sequence>
<dbReference type="InterPro" id="IPR046947">
    <property type="entry name" value="LytR-like"/>
</dbReference>
<proteinExistence type="predicted"/>
<organism evidence="2 3">
    <name type="scientific">Pseudarcicella hirudinis</name>
    <dbReference type="NCBI Taxonomy" id="1079859"/>
    <lineage>
        <taxon>Bacteria</taxon>
        <taxon>Pseudomonadati</taxon>
        <taxon>Bacteroidota</taxon>
        <taxon>Cytophagia</taxon>
        <taxon>Cytophagales</taxon>
        <taxon>Flectobacillaceae</taxon>
        <taxon>Pseudarcicella</taxon>
    </lineage>
</organism>
<dbReference type="Pfam" id="PF04397">
    <property type="entry name" value="LytTR"/>
    <property type="match status" value="1"/>
</dbReference>
<reference evidence="2 3" key="1">
    <citation type="submission" date="2016-10" db="EMBL/GenBank/DDBJ databases">
        <authorList>
            <person name="de Groot N.N."/>
        </authorList>
    </citation>
    <scope>NUCLEOTIDE SEQUENCE [LARGE SCALE GENOMIC DNA]</scope>
    <source>
        <strain evidence="3">E92,LMG 26720,CCM 7988</strain>
    </source>
</reference>
<dbReference type="EMBL" id="FOXH01000012">
    <property type="protein sequence ID" value="SFQ21132.1"/>
    <property type="molecule type" value="Genomic_DNA"/>
</dbReference>
<dbReference type="STRING" id="1079859.SAMN04515674_11265"/>
<dbReference type="Gene3D" id="2.40.50.1020">
    <property type="entry name" value="LytTr DNA-binding domain"/>
    <property type="match status" value="1"/>
</dbReference>
<dbReference type="OrthoDB" id="1116942at2"/>
<dbReference type="PANTHER" id="PTHR37299:SF1">
    <property type="entry name" value="STAGE 0 SPORULATION PROTEIN A HOMOLOG"/>
    <property type="match status" value="1"/>
</dbReference>
<keyword evidence="3" id="KW-1185">Reference proteome</keyword>
<feature type="domain" description="HTH LytTR-type" evidence="1">
    <location>
        <begin position="22"/>
        <end position="125"/>
    </location>
</feature>
<keyword evidence="2" id="KW-0238">DNA-binding</keyword>
<gene>
    <name evidence="2" type="ORF">SAMN04515674_11265</name>
</gene>
<evidence type="ECO:0000313" key="2">
    <source>
        <dbReference type="EMBL" id="SFQ21132.1"/>
    </source>
</evidence>